<name>C5BUJ7_TERTT</name>
<gene>
    <name evidence="2" type="ordered locus">TERTU_4152</name>
</gene>
<dbReference type="SUPFAM" id="SSF53098">
    <property type="entry name" value="Ribonuclease H-like"/>
    <property type="match status" value="1"/>
</dbReference>
<dbReference type="InterPro" id="IPR001584">
    <property type="entry name" value="Integrase_cat-core"/>
</dbReference>
<sequence>MIVKKQDLLRHLRRLGLPGEGIAYVMRCYSAMAPARRGKGNYGCVHDTIASRKNGFTTNSESRHAEGPFLFWCEFNPAVVLYLDQPEAIKITYFINGKKVGYQAIFDFLVIENQCVYVVECKRFKDLVSLAASNDTMYVKQNENFISPPAQEACSKYGFGHRVVKDTDFSVNFTRNCFFLLGFVDDRDALDEQTYAEIKDSLRRLGSRLRLSSLYDLFPQKKLISGVLQSKLFFDIDAELLVEPDNVWIYDCDITLRALKKLKKQHELIPVTEVMQLERESKLWWNNKEWNVLRFSADPEMSIELLNGAARICLKRDDLYRLINDKEIYCSLLSSYETEAQKLIVSTSNRRLEEAEKRQAILNGDPRTQTVSKRTISRLKARFEQAIRQHGDGFIGLIDQTHKRGNREARLSKPVIKLMESYFEKALTKSPPKLKRYFDDFVREAETRYLQVPSSKTFYKRFAQYSDFVERVRIQQGQRAAYALGPEPRDIDLSQSLPYHGDHAFQIAHIDHSPIEMCFISKLNGSVLPGTLHLSVMYDGYSRVILAIYVSFEKPSYRATMMLLRECFKRHGVLPIWIALDRGPDFESTYMDKTLATLGMHKRRRPVGYSRHGSNIERIFGIAETEFVHCLLGNKQLQKLGRSLSSTHNPKKLAVWQPDDFFIALKEYAYFAYPNVHRSGICDTPENRFKQSIAQFDEKPGTKVKSEKHFYFATLPDIKGGKDGKIVILKNQVKYKNINYLLSKSIPGYHGEKRRVRAKYDPYDIRFIWALIDKIWVQLNTTDLLLRECFDKGVRYPHLEVYARNLKQKRLYLKGKSSPGISMASLEQKEMLLFSQNNAEQLDAKGIKDGDQLADNFDIGCIQAADVEIHEVDK</sequence>
<dbReference type="Proteomes" id="UP000009080">
    <property type="component" value="Chromosome"/>
</dbReference>
<dbReference type="Gene3D" id="3.30.420.10">
    <property type="entry name" value="Ribonuclease H-like superfamily/Ribonuclease H"/>
    <property type="match status" value="1"/>
</dbReference>
<protein>
    <submittedName>
        <fullName evidence="2">Integrase core domain protein</fullName>
    </submittedName>
</protein>
<dbReference type="InterPro" id="IPR012337">
    <property type="entry name" value="RNaseH-like_sf"/>
</dbReference>
<dbReference type="GO" id="GO:0015074">
    <property type="term" value="P:DNA integration"/>
    <property type="evidence" value="ECO:0007669"/>
    <property type="project" value="InterPro"/>
</dbReference>
<reference evidence="2 3" key="1">
    <citation type="journal article" date="2009" name="PLoS ONE">
        <title>The complete genome of Teredinibacter turnerae T7901: an intracellular endosymbiont of marine wood-boring bivalves (shipworms).</title>
        <authorList>
            <person name="Yang J.C."/>
            <person name="Madupu R."/>
            <person name="Durkin A.S."/>
            <person name="Ekborg N.A."/>
            <person name="Pedamallu C.S."/>
            <person name="Hostetler J.B."/>
            <person name="Radune D."/>
            <person name="Toms B.S."/>
            <person name="Henrissat B."/>
            <person name="Coutinho P.M."/>
            <person name="Schwarz S."/>
            <person name="Field L."/>
            <person name="Trindade-Silva A.E."/>
            <person name="Soares C.A.G."/>
            <person name="Elshahawi S."/>
            <person name="Hanora A."/>
            <person name="Schmidt E.W."/>
            <person name="Haygood M.G."/>
            <person name="Posfai J."/>
            <person name="Benner J."/>
            <person name="Madinger C."/>
            <person name="Nove J."/>
            <person name="Anton B."/>
            <person name="Chaudhary K."/>
            <person name="Foster J."/>
            <person name="Holman A."/>
            <person name="Kumar S."/>
            <person name="Lessard P.A."/>
            <person name="Luyten Y.A."/>
            <person name="Slatko B."/>
            <person name="Wood N."/>
            <person name="Wu B."/>
            <person name="Teplitski M."/>
            <person name="Mougous J.D."/>
            <person name="Ward N."/>
            <person name="Eisen J.A."/>
            <person name="Badger J.H."/>
            <person name="Distel D.L."/>
        </authorList>
    </citation>
    <scope>NUCLEOTIDE SEQUENCE [LARGE SCALE GENOMIC DNA]</scope>
    <source>
        <strain evidence="3">ATCC 39867 / T7901</strain>
    </source>
</reference>
<dbReference type="AlphaFoldDB" id="C5BUJ7"/>
<dbReference type="GO" id="GO:0003676">
    <property type="term" value="F:nucleic acid binding"/>
    <property type="evidence" value="ECO:0007669"/>
    <property type="project" value="InterPro"/>
</dbReference>
<dbReference type="RefSeq" id="WP_015819189.1">
    <property type="nucleotide sequence ID" value="NC_012997.1"/>
</dbReference>
<keyword evidence="3" id="KW-1185">Reference proteome</keyword>
<evidence type="ECO:0000313" key="3">
    <source>
        <dbReference type="Proteomes" id="UP000009080"/>
    </source>
</evidence>
<dbReference type="eggNOG" id="COG2801">
    <property type="taxonomic scope" value="Bacteria"/>
</dbReference>
<accession>C5BUJ7</accession>
<dbReference type="STRING" id="377629.TERTU_4152"/>
<dbReference type="HOGENOM" id="CLU_011734_0_0_6"/>
<proteinExistence type="predicted"/>
<evidence type="ECO:0000313" key="2">
    <source>
        <dbReference type="EMBL" id="ACR13076.1"/>
    </source>
</evidence>
<feature type="domain" description="Integrase catalytic" evidence="1">
    <location>
        <begin position="494"/>
        <end position="693"/>
    </location>
</feature>
<dbReference type="KEGG" id="ttu:TERTU_4152"/>
<dbReference type="InterPro" id="IPR036397">
    <property type="entry name" value="RNaseH_sf"/>
</dbReference>
<organism evidence="2 3">
    <name type="scientific">Teredinibacter turnerae (strain ATCC 39867 / T7901)</name>
    <dbReference type="NCBI Taxonomy" id="377629"/>
    <lineage>
        <taxon>Bacteria</taxon>
        <taxon>Pseudomonadati</taxon>
        <taxon>Pseudomonadota</taxon>
        <taxon>Gammaproteobacteria</taxon>
        <taxon>Cellvibrionales</taxon>
        <taxon>Cellvibrionaceae</taxon>
        <taxon>Teredinibacter</taxon>
    </lineage>
</organism>
<dbReference type="PROSITE" id="PS50994">
    <property type="entry name" value="INTEGRASE"/>
    <property type="match status" value="1"/>
</dbReference>
<dbReference type="EMBL" id="CP001614">
    <property type="protein sequence ID" value="ACR13076.1"/>
    <property type="molecule type" value="Genomic_DNA"/>
</dbReference>
<evidence type="ECO:0000259" key="1">
    <source>
        <dbReference type="PROSITE" id="PS50994"/>
    </source>
</evidence>